<evidence type="ECO:0000256" key="4">
    <source>
        <dbReference type="ARBA" id="ARBA00023136"/>
    </source>
</evidence>
<keyword evidence="4 5" id="KW-0472">Membrane</keyword>
<dbReference type="Pfam" id="PF11710">
    <property type="entry name" value="Git3"/>
    <property type="match status" value="1"/>
</dbReference>
<dbReference type="OrthoDB" id="5368598at2759"/>
<dbReference type="EMBL" id="MU006777">
    <property type="protein sequence ID" value="KAF2645287.1"/>
    <property type="molecule type" value="Genomic_DNA"/>
</dbReference>
<accession>A0A6A6SDS0</accession>
<evidence type="ECO:0000256" key="5">
    <source>
        <dbReference type="SAM" id="Phobius"/>
    </source>
</evidence>
<dbReference type="GO" id="GO:0004930">
    <property type="term" value="F:G protein-coupled receptor activity"/>
    <property type="evidence" value="ECO:0007669"/>
    <property type="project" value="TreeGrafter"/>
</dbReference>
<dbReference type="PANTHER" id="PTHR23112">
    <property type="entry name" value="G PROTEIN-COUPLED RECEPTOR 157-RELATED"/>
    <property type="match status" value="1"/>
</dbReference>
<dbReference type="AlphaFoldDB" id="A0A6A6SDS0"/>
<gene>
    <name evidence="7" type="ORF">P280DRAFT_416853</name>
</gene>
<evidence type="ECO:0000313" key="7">
    <source>
        <dbReference type="EMBL" id="KAF2645287.1"/>
    </source>
</evidence>
<evidence type="ECO:0000256" key="2">
    <source>
        <dbReference type="ARBA" id="ARBA00022692"/>
    </source>
</evidence>
<comment type="subcellular location">
    <subcellularLocation>
        <location evidence="1">Membrane</location>
        <topology evidence="1">Multi-pass membrane protein</topology>
    </subcellularLocation>
</comment>
<dbReference type="GO" id="GO:0005886">
    <property type="term" value="C:plasma membrane"/>
    <property type="evidence" value="ECO:0007669"/>
    <property type="project" value="TreeGrafter"/>
</dbReference>
<evidence type="ECO:0000313" key="8">
    <source>
        <dbReference type="Proteomes" id="UP000799753"/>
    </source>
</evidence>
<dbReference type="InterPro" id="IPR023041">
    <property type="entry name" value="Glucose_rcpt_Git3-like_N"/>
</dbReference>
<keyword evidence="3 5" id="KW-1133">Transmembrane helix</keyword>
<evidence type="ECO:0000256" key="1">
    <source>
        <dbReference type="ARBA" id="ARBA00004141"/>
    </source>
</evidence>
<dbReference type="Proteomes" id="UP000799753">
    <property type="component" value="Unassembled WGS sequence"/>
</dbReference>
<proteinExistence type="predicted"/>
<dbReference type="GO" id="GO:0007189">
    <property type="term" value="P:adenylate cyclase-activating G protein-coupled receptor signaling pathway"/>
    <property type="evidence" value="ECO:0007669"/>
    <property type="project" value="TreeGrafter"/>
</dbReference>
<name>A0A6A6SDS0_9PLEO</name>
<feature type="non-terminal residue" evidence="7">
    <location>
        <position position="159"/>
    </location>
</feature>
<keyword evidence="8" id="KW-1185">Reference proteome</keyword>
<protein>
    <recommendedName>
        <fullName evidence="6">Glucose receptor Git3-like N-terminal domain-containing protein</fullName>
    </recommendedName>
</protein>
<feature type="domain" description="Glucose receptor Git3-like N-terminal" evidence="6">
    <location>
        <begin position="5"/>
        <end position="158"/>
    </location>
</feature>
<feature type="transmembrane region" description="Helical" evidence="5">
    <location>
        <begin position="91"/>
        <end position="110"/>
    </location>
</feature>
<organism evidence="7 8">
    <name type="scientific">Massarina eburnea CBS 473.64</name>
    <dbReference type="NCBI Taxonomy" id="1395130"/>
    <lineage>
        <taxon>Eukaryota</taxon>
        <taxon>Fungi</taxon>
        <taxon>Dikarya</taxon>
        <taxon>Ascomycota</taxon>
        <taxon>Pezizomycotina</taxon>
        <taxon>Dothideomycetes</taxon>
        <taxon>Pleosporomycetidae</taxon>
        <taxon>Pleosporales</taxon>
        <taxon>Massarineae</taxon>
        <taxon>Massarinaceae</taxon>
        <taxon>Massarina</taxon>
    </lineage>
</organism>
<evidence type="ECO:0000256" key="3">
    <source>
        <dbReference type="ARBA" id="ARBA00022989"/>
    </source>
</evidence>
<keyword evidence="2 5" id="KW-0812">Transmembrane</keyword>
<sequence>MLMLMFRARLIMFLIFGDLMKAFWLFLFGIVSIARGPVVTESAFCQVSGFMVQYGTEMSDVAVLTIALHSAHQVFHPTPTTGSEGLYPYRYLIYTFALLIPATMAGLAFINPDYGYLSQGAFCTLPLRPLWYRLALTWVPRYLVAGGILGLAAAIYKRV</sequence>
<dbReference type="PANTHER" id="PTHR23112:SF37">
    <property type="entry name" value="G PROTEIN-COUPLED RECEPTOR GPR1"/>
    <property type="match status" value="1"/>
</dbReference>
<reference evidence="7" key="1">
    <citation type="journal article" date="2020" name="Stud. Mycol.">
        <title>101 Dothideomycetes genomes: a test case for predicting lifestyles and emergence of pathogens.</title>
        <authorList>
            <person name="Haridas S."/>
            <person name="Albert R."/>
            <person name="Binder M."/>
            <person name="Bloem J."/>
            <person name="Labutti K."/>
            <person name="Salamov A."/>
            <person name="Andreopoulos B."/>
            <person name="Baker S."/>
            <person name="Barry K."/>
            <person name="Bills G."/>
            <person name="Bluhm B."/>
            <person name="Cannon C."/>
            <person name="Castanera R."/>
            <person name="Culley D."/>
            <person name="Daum C."/>
            <person name="Ezra D."/>
            <person name="Gonzalez J."/>
            <person name="Henrissat B."/>
            <person name="Kuo A."/>
            <person name="Liang C."/>
            <person name="Lipzen A."/>
            <person name="Lutzoni F."/>
            <person name="Magnuson J."/>
            <person name="Mondo S."/>
            <person name="Nolan M."/>
            <person name="Ohm R."/>
            <person name="Pangilinan J."/>
            <person name="Park H.-J."/>
            <person name="Ramirez L."/>
            <person name="Alfaro M."/>
            <person name="Sun H."/>
            <person name="Tritt A."/>
            <person name="Yoshinaga Y."/>
            <person name="Zwiers L.-H."/>
            <person name="Turgeon B."/>
            <person name="Goodwin S."/>
            <person name="Spatafora J."/>
            <person name="Crous P."/>
            <person name="Grigoriev I."/>
        </authorList>
    </citation>
    <scope>NUCLEOTIDE SEQUENCE</scope>
    <source>
        <strain evidence="7">CBS 473.64</strain>
    </source>
</reference>
<evidence type="ECO:0000259" key="6">
    <source>
        <dbReference type="Pfam" id="PF11710"/>
    </source>
</evidence>
<feature type="transmembrane region" description="Helical" evidence="5">
    <location>
        <begin position="130"/>
        <end position="156"/>
    </location>
</feature>